<dbReference type="Proteomes" id="UP001469553">
    <property type="component" value="Unassembled WGS sequence"/>
</dbReference>
<protein>
    <submittedName>
        <fullName evidence="1">Uncharacterized protein</fullName>
    </submittedName>
</protein>
<evidence type="ECO:0000313" key="1">
    <source>
        <dbReference type="EMBL" id="MEQ2304930.1"/>
    </source>
</evidence>
<proteinExistence type="predicted"/>
<organism evidence="1 2">
    <name type="scientific">Ameca splendens</name>
    <dbReference type="NCBI Taxonomy" id="208324"/>
    <lineage>
        <taxon>Eukaryota</taxon>
        <taxon>Metazoa</taxon>
        <taxon>Chordata</taxon>
        <taxon>Craniata</taxon>
        <taxon>Vertebrata</taxon>
        <taxon>Euteleostomi</taxon>
        <taxon>Actinopterygii</taxon>
        <taxon>Neopterygii</taxon>
        <taxon>Teleostei</taxon>
        <taxon>Neoteleostei</taxon>
        <taxon>Acanthomorphata</taxon>
        <taxon>Ovalentaria</taxon>
        <taxon>Atherinomorphae</taxon>
        <taxon>Cyprinodontiformes</taxon>
        <taxon>Goodeidae</taxon>
        <taxon>Ameca</taxon>
    </lineage>
</organism>
<gene>
    <name evidence="1" type="ORF">AMECASPLE_032292</name>
</gene>
<sequence>MLCLKLKTVKKCACSFTYSLISVPISRPHSREKCYLGVSLQLITSQLQRKINVSYICIQQTGLKCTNYKDAWLSAAGHLSIDVVPPPSSLYLYSVSSPFSSSAVCVCVSPSHCEAYLFLSELQCQEN</sequence>
<reference evidence="1 2" key="1">
    <citation type="submission" date="2021-06" db="EMBL/GenBank/DDBJ databases">
        <authorList>
            <person name="Palmer J.M."/>
        </authorList>
    </citation>
    <scope>NUCLEOTIDE SEQUENCE [LARGE SCALE GENOMIC DNA]</scope>
    <source>
        <strain evidence="1 2">AS_MEX2019</strain>
        <tissue evidence="1">Muscle</tissue>
    </source>
</reference>
<name>A0ABV0ZFM5_9TELE</name>
<comment type="caution">
    <text evidence="1">The sequence shown here is derived from an EMBL/GenBank/DDBJ whole genome shotgun (WGS) entry which is preliminary data.</text>
</comment>
<keyword evidence="2" id="KW-1185">Reference proteome</keyword>
<evidence type="ECO:0000313" key="2">
    <source>
        <dbReference type="Proteomes" id="UP001469553"/>
    </source>
</evidence>
<dbReference type="EMBL" id="JAHRIP010060588">
    <property type="protein sequence ID" value="MEQ2304930.1"/>
    <property type="molecule type" value="Genomic_DNA"/>
</dbReference>
<accession>A0ABV0ZFM5</accession>